<name>A0A1H2XK58_9GAMM</name>
<keyword evidence="3 6" id="KW-0489">Methyltransferase</keyword>
<dbReference type="CDD" id="cd02440">
    <property type="entry name" value="AdoMet_MTases"/>
    <property type="match status" value="1"/>
</dbReference>
<evidence type="ECO:0000256" key="1">
    <source>
        <dbReference type="ARBA" id="ARBA00022490"/>
    </source>
</evidence>
<dbReference type="EC" id="2.1.1.170" evidence="6"/>
<keyword evidence="1 6" id="KW-0963">Cytoplasm</keyword>
<keyword evidence="2 6" id="KW-0698">rRNA processing</keyword>
<dbReference type="InterPro" id="IPR003682">
    <property type="entry name" value="rRNA_ssu_MeTfrase_G"/>
</dbReference>
<dbReference type="PANTHER" id="PTHR31760:SF0">
    <property type="entry name" value="S-ADENOSYL-L-METHIONINE-DEPENDENT METHYLTRANSFERASES SUPERFAMILY PROTEIN"/>
    <property type="match status" value="1"/>
</dbReference>
<organism evidence="7 8">
    <name type="scientific">Aidingimonas halophila</name>
    <dbReference type="NCBI Taxonomy" id="574349"/>
    <lineage>
        <taxon>Bacteria</taxon>
        <taxon>Pseudomonadati</taxon>
        <taxon>Pseudomonadota</taxon>
        <taxon>Gammaproteobacteria</taxon>
        <taxon>Oceanospirillales</taxon>
        <taxon>Halomonadaceae</taxon>
        <taxon>Aidingimonas</taxon>
    </lineage>
</organism>
<evidence type="ECO:0000256" key="3">
    <source>
        <dbReference type="ARBA" id="ARBA00022603"/>
    </source>
</evidence>
<dbReference type="Gene3D" id="3.40.50.150">
    <property type="entry name" value="Vaccinia Virus protein VP39"/>
    <property type="match status" value="1"/>
</dbReference>
<comment type="caution">
    <text evidence="6">Lacks conserved residue(s) required for the propagation of feature annotation.</text>
</comment>
<comment type="function">
    <text evidence="6">Specifically methylates the N7 position of guanine in position 527 of 16S rRNA.</text>
</comment>
<evidence type="ECO:0000256" key="6">
    <source>
        <dbReference type="HAMAP-Rule" id="MF_00074"/>
    </source>
</evidence>
<dbReference type="Pfam" id="PF02527">
    <property type="entry name" value="GidB"/>
    <property type="match status" value="1"/>
</dbReference>
<dbReference type="GO" id="GO:0070043">
    <property type="term" value="F:rRNA (guanine-N7-)-methyltransferase activity"/>
    <property type="evidence" value="ECO:0007669"/>
    <property type="project" value="UniProtKB-UniRule"/>
</dbReference>
<evidence type="ECO:0000256" key="5">
    <source>
        <dbReference type="ARBA" id="ARBA00022691"/>
    </source>
</evidence>
<dbReference type="PANTHER" id="PTHR31760">
    <property type="entry name" value="S-ADENOSYL-L-METHIONINE-DEPENDENT METHYLTRANSFERASES SUPERFAMILY PROTEIN"/>
    <property type="match status" value="1"/>
</dbReference>
<dbReference type="EMBL" id="FNNI01000003">
    <property type="protein sequence ID" value="SDW93210.1"/>
    <property type="molecule type" value="Genomic_DNA"/>
</dbReference>
<keyword evidence="8" id="KW-1185">Reference proteome</keyword>
<dbReference type="HAMAP" id="MF_00074">
    <property type="entry name" value="16SrRNA_methyltr_G"/>
    <property type="match status" value="1"/>
</dbReference>
<dbReference type="Proteomes" id="UP000198500">
    <property type="component" value="Unassembled WGS sequence"/>
</dbReference>
<proteinExistence type="inferred from homology"/>
<comment type="catalytic activity">
    <reaction evidence="6">
        <text>guanosine(527) in 16S rRNA + S-adenosyl-L-methionine = N(7)-methylguanosine(527) in 16S rRNA + S-adenosyl-L-homocysteine</text>
        <dbReference type="Rhea" id="RHEA:42732"/>
        <dbReference type="Rhea" id="RHEA-COMP:10209"/>
        <dbReference type="Rhea" id="RHEA-COMP:10210"/>
        <dbReference type="ChEBI" id="CHEBI:57856"/>
        <dbReference type="ChEBI" id="CHEBI:59789"/>
        <dbReference type="ChEBI" id="CHEBI:74269"/>
        <dbReference type="ChEBI" id="CHEBI:74480"/>
        <dbReference type="EC" id="2.1.1.170"/>
    </reaction>
</comment>
<dbReference type="AlphaFoldDB" id="A0A1H2XK58"/>
<protein>
    <recommendedName>
        <fullName evidence="6">Ribosomal RNA small subunit methyltransferase G</fullName>
        <ecNumber evidence="6">2.1.1.170</ecNumber>
    </recommendedName>
    <alternativeName>
        <fullName evidence="6">16S rRNA 7-methylguanosine methyltransferase</fullName>
        <shortName evidence="6">16S rRNA m7G methyltransferase</shortName>
    </alternativeName>
</protein>
<evidence type="ECO:0000256" key="4">
    <source>
        <dbReference type="ARBA" id="ARBA00022679"/>
    </source>
</evidence>
<dbReference type="SUPFAM" id="SSF53335">
    <property type="entry name" value="S-adenosyl-L-methionine-dependent methyltransferases"/>
    <property type="match status" value="1"/>
</dbReference>
<evidence type="ECO:0000313" key="8">
    <source>
        <dbReference type="Proteomes" id="UP000198500"/>
    </source>
</evidence>
<sequence length="217" mass="23983">MSDSRETTIERQLNEGLSELGWHPDDRQRRQLLTTVSLLHKWNRAYNLTAIRSSADMVTRHLLDSAAIVDTMYGPRILDVGSGAGFPGLVIAILRPDVAVTLLDSNGKKVRFQRQVMLELGLTNVTPVQARVESFQSEPFEQIVSRAFASLGDFVTLSDHLLAPRGKWMAMKGPSAESECDGLPSGVQVEEVRQLDIPGEQGQRVLMTLSRHGDYGA</sequence>
<feature type="binding site" evidence="6">
    <location>
        <position position="86"/>
    </location>
    <ligand>
        <name>S-adenosyl-L-methionine</name>
        <dbReference type="ChEBI" id="CHEBI:59789"/>
    </ligand>
</feature>
<evidence type="ECO:0000313" key="7">
    <source>
        <dbReference type="EMBL" id="SDW93210.1"/>
    </source>
</evidence>
<keyword evidence="5 6" id="KW-0949">S-adenosyl-L-methionine</keyword>
<dbReference type="NCBIfam" id="TIGR00138">
    <property type="entry name" value="rsmG_gidB"/>
    <property type="match status" value="1"/>
</dbReference>
<dbReference type="InterPro" id="IPR029063">
    <property type="entry name" value="SAM-dependent_MTases_sf"/>
</dbReference>
<dbReference type="RefSeq" id="WP_092568808.1">
    <property type="nucleotide sequence ID" value="NZ_BMXH01000004.1"/>
</dbReference>
<feature type="binding site" evidence="6">
    <location>
        <position position="81"/>
    </location>
    <ligand>
        <name>S-adenosyl-L-methionine</name>
        <dbReference type="ChEBI" id="CHEBI:59789"/>
    </ligand>
</feature>
<comment type="subcellular location">
    <subcellularLocation>
        <location evidence="6">Cytoplasm</location>
    </subcellularLocation>
</comment>
<feature type="binding site" evidence="6">
    <location>
        <position position="146"/>
    </location>
    <ligand>
        <name>S-adenosyl-L-methionine</name>
        <dbReference type="ChEBI" id="CHEBI:59789"/>
    </ligand>
</feature>
<dbReference type="OrthoDB" id="9808773at2"/>
<feature type="binding site" evidence="6">
    <location>
        <begin position="132"/>
        <end position="133"/>
    </location>
    <ligand>
        <name>S-adenosyl-L-methionine</name>
        <dbReference type="ChEBI" id="CHEBI:59789"/>
    </ligand>
</feature>
<dbReference type="STRING" id="574349.SAMN05443545_103226"/>
<gene>
    <name evidence="6" type="primary">rsmG</name>
    <name evidence="7" type="ORF">SAMN05443545_103226</name>
</gene>
<keyword evidence="4 6" id="KW-0808">Transferase</keyword>
<evidence type="ECO:0000256" key="2">
    <source>
        <dbReference type="ARBA" id="ARBA00022552"/>
    </source>
</evidence>
<reference evidence="7 8" key="1">
    <citation type="submission" date="2016-10" db="EMBL/GenBank/DDBJ databases">
        <authorList>
            <person name="de Groot N.N."/>
        </authorList>
    </citation>
    <scope>NUCLEOTIDE SEQUENCE [LARGE SCALE GENOMIC DNA]</scope>
    <source>
        <strain evidence="7 8">DSM 19219</strain>
    </source>
</reference>
<dbReference type="GO" id="GO:0005829">
    <property type="term" value="C:cytosol"/>
    <property type="evidence" value="ECO:0007669"/>
    <property type="project" value="TreeGrafter"/>
</dbReference>
<accession>A0A1H2XK58</accession>
<comment type="similarity">
    <text evidence="6">Belongs to the methyltransferase superfamily. RNA methyltransferase RsmG family.</text>
</comment>
<dbReference type="PIRSF" id="PIRSF003078">
    <property type="entry name" value="GidB"/>
    <property type="match status" value="1"/>
</dbReference>